<dbReference type="InterPro" id="IPR050445">
    <property type="entry name" value="Bact_polysacc_biosynth/exp"/>
</dbReference>
<evidence type="ECO:0000256" key="7">
    <source>
        <dbReference type="SAM" id="MobiDB-lite"/>
    </source>
</evidence>
<evidence type="ECO:0000256" key="6">
    <source>
        <dbReference type="ARBA" id="ARBA00023136"/>
    </source>
</evidence>
<dbReference type="GO" id="GO:0005886">
    <property type="term" value="C:plasma membrane"/>
    <property type="evidence" value="ECO:0007669"/>
    <property type="project" value="UniProtKB-SubCell"/>
</dbReference>
<dbReference type="InterPro" id="IPR003856">
    <property type="entry name" value="LPS_length_determ_N"/>
</dbReference>
<dbReference type="KEGG" id="ahal:FTX54_015275"/>
<dbReference type="GO" id="GO:0004713">
    <property type="term" value="F:protein tyrosine kinase activity"/>
    <property type="evidence" value="ECO:0007669"/>
    <property type="project" value="TreeGrafter"/>
</dbReference>
<evidence type="ECO:0000256" key="1">
    <source>
        <dbReference type="ARBA" id="ARBA00004651"/>
    </source>
</evidence>
<keyword evidence="3" id="KW-1003">Cell membrane</keyword>
<keyword evidence="5 8" id="KW-1133">Transmembrane helix</keyword>
<proteinExistence type="inferred from homology"/>
<comment type="similarity">
    <text evidence="2">Belongs to the CpsC/CapA family.</text>
</comment>
<protein>
    <submittedName>
        <fullName evidence="10">Wzz/FepE/Etk N-terminal domain-containing protein</fullName>
    </submittedName>
</protein>
<evidence type="ECO:0000256" key="2">
    <source>
        <dbReference type="ARBA" id="ARBA00006683"/>
    </source>
</evidence>
<dbReference type="OrthoDB" id="2360475at2"/>
<dbReference type="EMBL" id="CP144914">
    <property type="protein sequence ID" value="WWD79736.1"/>
    <property type="molecule type" value="Genomic_DNA"/>
</dbReference>
<comment type="subcellular location">
    <subcellularLocation>
        <location evidence="1">Cell membrane</location>
        <topology evidence="1">Multi-pass membrane protein</topology>
    </subcellularLocation>
</comment>
<keyword evidence="4 8" id="KW-0812">Transmembrane</keyword>
<sequence length="247" mass="26753">MEEKISVKDILQTLRQRLGLIVIITAAAVALAAGISYVILTPVYEASTQLLVNQSAADSQQEFTSDELETSRELINTYSVIITSSRILDPALEELNLIRSVDELRSQVSVSDSEESQIVTIRVQDENPDAAVEIANTIGAVFQEDIIDIMNVDNVSLLSPAELEENPSPVAPDPVLNMGVAFVVGLVLAVGLAFLLEFLDRTIKSEEDVEEKLGIPILASISTMPPSRNAGDLTSTKKQRGRETYGA</sequence>
<dbReference type="Proteomes" id="UP000321816">
    <property type="component" value="Chromosome"/>
</dbReference>
<organism evidence="10 11">
    <name type="scientific">Alkalicoccus halolimnae</name>
    <dbReference type="NCBI Taxonomy" id="1667239"/>
    <lineage>
        <taxon>Bacteria</taxon>
        <taxon>Bacillati</taxon>
        <taxon>Bacillota</taxon>
        <taxon>Bacilli</taxon>
        <taxon>Bacillales</taxon>
        <taxon>Bacillaceae</taxon>
        <taxon>Alkalicoccus</taxon>
    </lineage>
</organism>
<reference evidence="10 11" key="1">
    <citation type="submission" date="2024-01" db="EMBL/GenBank/DDBJ databases">
        <title>Complete Genome Sequence of Alkalicoccus halolimnae BZ-SZ-XJ29T, a Moderately Halophilic Bacterium Isolated from a Salt Lake.</title>
        <authorList>
            <person name="Zhao B."/>
        </authorList>
    </citation>
    <scope>NUCLEOTIDE SEQUENCE [LARGE SCALE GENOMIC DNA]</scope>
    <source>
        <strain evidence="10 11">BZ-SZ-XJ29</strain>
    </source>
</reference>
<dbReference type="Pfam" id="PF02706">
    <property type="entry name" value="Wzz"/>
    <property type="match status" value="1"/>
</dbReference>
<name>A0A5C7FA54_9BACI</name>
<evidence type="ECO:0000256" key="4">
    <source>
        <dbReference type="ARBA" id="ARBA00022692"/>
    </source>
</evidence>
<evidence type="ECO:0000256" key="5">
    <source>
        <dbReference type="ARBA" id="ARBA00022989"/>
    </source>
</evidence>
<dbReference type="PANTHER" id="PTHR32309">
    <property type="entry name" value="TYROSINE-PROTEIN KINASE"/>
    <property type="match status" value="1"/>
</dbReference>
<feature type="transmembrane region" description="Helical" evidence="8">
    <location>
        <begin position="175"/>
        <end position="196"/>
    </location>
</feature>
<evidence type="ECO:0000256" key="3">
    <source>
        <dbReference type="ARBA" id="ARBA00022475"/>
    </source>
</evidence>
<feature type="transmembrane region" description="Helical" evidence="8">
    <location>
        <begin position="20"/>
        <end position="40"/>
    </location>
</feature>
<feature type="compositionally biased region" description="Polar residues" evidence="7">
    <location>
        <begin position="226"/>
        <end position="236"/>
    </location>
</feature>
<evidence type="ECO:0000256" key="8">
    <source>
        <dbReference type="SAM" id="Phobius"/>
    </source>
</evidence>
<accession>A0A5C7FA54</accession>
<evidence type="ECO:0000313" key="11">
    <source>
        <dbReference type="Proteomes" id="UP000321816"/>
    </source>
</evidence>
<feature type="region of interest" description="Disordered" evidence="7">
    <location>
        <begin position="226"/>
        <end position="247"/>
    </location>
</feature>
<evidence type="ECO:0000259" key="9">
    <source>
        <dbReference type="Pfam" id="PF02706"/>
    </source>
</evidence>
<keyword evidence="11" id="KW-1185">Reference proteome</keyword>
<gene>
    <name evidence="10" type="ORF">FTX54_015275</name>
</gene>
<feature type="domain" description="Polysaccharide chain length determinant N-terminal" evidence="9">
    <location>
        <begin position="3"/>
        <end position="95"/>
    </location>
</feature>
<dbReference type="AlphaFoldDB" id="A0A5C7FA54"/>
<dbReference type="RefSeq" id="WP_147802796.1">
    <property type="nucleotide sequence ID" value="NZ_CP144914.1"/>
</dbReference>
<evidence type="ECO:0000313" key="10">
    <source>
        <dbReference type="EMBL" id="WWD79736.1"/>
    </source>
</evidence>
<dbReference type="PANTHER" id="PTHR32309:SF13">
    <property type="entry name" value="FERRIC ENTEROBACTIN TRANSPORT PROTEIN FEPE"/>
    <property type="match status" value="1"/>
</dbReference>
<keyword evidence="6 8" id="KW-0472">Membrane</keyword>